<protein>
    <submittedName>
        <fullName evidence="2">Uncharacterized protein</fullName>
    </submittedName>
</protein>
<dbReference type="AlphaFoldDB" id="A0A699SUS6"/>
<feature type="non-terminal residue" evidence="2">
    <location>
        <position position="88"/>
    </location>
</feature>
<organism evidence="2">
    <name type="scientific">Tanacetum cinerariifolium</name>
    <name type="common">Dalmatian daisy</name>
    <name type="synonym">Chrysanthemum cinerariifolium</name>
    <dbReference type="NCBI Taxonomy" id="118510"/>
    <lineage>
        <taxon>Eukaryota</taxon>
        <taxon>Viridiplantae</taxon>
        <taxon>Streptophyta</taxon>
        <taxon>Embryophyta</taxon>
        <taxon>Tracheophyta</taxon>
        <taxon>Spermatophyta</taxon>
        <taxon>Magnoliopsida</taxon>
        <taxon>eudicotyledons</taxon>
        <taxon>Gunneridae</taxon>
        <taxon>Pentapetalae</taxon>
        <taxon>asterids</taxon>
        <taxon>campanulids</taxon>
        <taxon>Asterales</taxon>
        <taxon>Asteraceae</taxon>
        <taxon>Asteroideae</taxon>
        <taxon>Anthemideae</taxon>
        <taxon>Anthemidinae</taxon>
        <taxon>Tanacetum</taxon>
    </lineage>
</organism>
<feature type="compositionally biased region" description="Basic and acidic residues" evidence="1">
    <location>
        <begin position="1"/>
        <end position="14"/>
    </location>
</feature>
<sequence length="88" mass="10212">LEPESHKENPKEVDDHDEEEKKEDKKDDDDNDDDDQDDHALIKDKRTADAVIKERKSPQAVVPALISQEFADHVPKIIEELFKIHTKN</sequence>
<feature type="compositionally biased region" description="Basic and acidic residues" evidence="1">
    <location>
        <begin position="38"/>
        <end position="50"/>
    </location>
</feature>
<proteinExistence type="predicted"/>
<feature type="non-terminal residue" evidence="2">
    <location>
        <position position="1"/>
    </location>
</feature>
<accession>A0A699SUS6</accession>
<gene>
    <name evidence="2" type="ORF">Tci_873781</name>
</gene>
<feature type="region of interest" description="Disordered" evidence="1">
    <location>
        <begin position="1"/>
        <end position="50"/>
    </location>
</feature>
<evidence type="ECO:0000256" key="1">
    <source>
        <dbReference type="SAM" id="MobiDB-lite"/>
    </source>
</evidence>
<reference evidence="2" key="1">
    <citation type="journal article" date="2019" name="Sci. Rep.">
        <title>Draft genome of Tanacetum cinerariifolium, the natural source of mosquito coil.</title>
        <authorList>
            <person name="Yamashiro T."/>
            <person name="Shiraishi A."/>
            <person name="Satake H."/>
            <person name="Nakayama K."/>
        </authorList>
    </citation>
    <scope>NUCLEOTIDE SEQUENCE</scope>
</reference>
<name>A0A699SUS6_TANCI</name>
<dbReference type="EMBL" id="BKCJ011193810">
    <property type="protein sequence ID" value="GFD01812.1"/>
    <property type="molecule type" value="Genomic_DNA"/>
</dbReference>
<feature type="compositionally biased region" description="Acidic residues" evidence="1">
    <location>
        <begin position="15"/>
        <end position="37"/>
    </location>
</feature>
<evidence type="ECO:0000313" key="2">
    <source>
        <dbReference type="EMBL" id="GFD01812.1"/>
    </source>
</evidence>
<comment type="caution">
    <text evidence="2">The sequence shown here is derived from an EMBL/GenBank/DDBJ whole genome shotgun (WGS) entry which is preliminary data.</text>
</comment>